<dbReference type="InterPro" id="IPR010905">
    <property type="entry name" value="Glyco_hydro_88"/>
</dbReference>
<dbReference type="AlphaFoldDB" id="A0A5J4RE92"/>
<dbReference type="Gene3D" id="1.50.10.10">
    <property type="match status" value="1"/>
</dbReference>
<dbReference type="InterPro" id="IPR052043">
    <property type="entry name" value="PolySaccharide_Degr_Enz"/>
</dbReference>
<protein>
    <submittedName>
        <fullName evidence="2">Unsaturated rhamnogalacturonyl hydrolase YteR</fullName>
        <ecNumber evidence="2">3.2.1.172</ecNumber>
    </submittedName>
</protein>
<dbReference type="Pfam" id="PF07470">
    <property type="entry name" value="Glyco_hydro_88"/>
    <property type="match status" value="1"/>
</dbReference>
<name>A0A5J4RE92_9ZZZZ</name>
<dbReference type="PANTHER" id="PTHR33886:SF8">
    <property type="entry name" value="UNSATURATED RHAMNOGALACTURONAN HYDROLASE (EUROFUNG)"/>
    <property type="match status" value="1"/>
</dbReference>
<keyword evidence="1 2" id="KW-0378">Hydrolase</keyword>
<sequence length="389" mass="45202">MKNGIALLILFFTFCQCSQTQGTKYYIRMADSEIMRNPEPWMLDFSETPRWNYCHGLVLMAIQKTFDQTGDRKYHDYVVSYLDTILSDDGHHILTYNPENYNIDHINPGRILFPLYQETKDTKYKNALDLLRSQMLTHPRTSEGGFWHKQIYPYQMWLDGIYMASPFLTDYAKTFNEPELFDDVAHQITLIAEKTYNPETGLYYHGWDEKREQIWANPETGLSPNFWSRSIGWYAMAIVDVLDFLPENHPERPDIIHILTGLATSLEQYRDPETGLWYQVTDKQGMEGNYLESTGSIMFIYMWVKGAQKGYLDNSYLEKGKTAYEQYVKQFIVENPDGTIRVTNCCSVAGLGGSENRNGSYEYYISEPVRDNDPKATGPFILTSLLLDK</sequence>
<evidence type="ECO:0000313" key="2">
    <source>
        <dbReference type="EMBL" id="KAA6331113.1"/>
    </source>
</evidence>
<dbReference type="EC" id="3.2.1.172" evidence="2"/>
<evidence type="ECO:0000256" key="1">
    <source>
        <dbReference type="ARBA" id="ARBA00022801"/>
    </source>
</evidence>
<dbReference type="GO" id="GO:0005975">
    <property type="term" value="P:carbohydrate metabolic process"/>
    <property type="evidence" value="ECO:0007669"/>
    <property type="project" value="InterPro"/>
</dbReference>
<comment type="caution">
    <text evidence="2">The sequence shown here is derived from an EMBL/GenBank/DDBJ whole genome shotgun (WGS) entry which is preliminary data.</text>
</comment>
<dbReference type="InterPro" id="IPR012341">
    <property type="entry name" value="6hp_glycosidase-like_sf"/>
</dbReference>
<dbReference type="InterPro" id="IPR008928">
    <property type="entry name" value="6-hairpin_glycosidase_sf"/>
</dbReference>
<keyword evidence="2" id="KW-0326">Glycosidase</keyword>
<reference evidence="2" key="1">
    <citation type="submission" date="2019-03" db="EMBL/GenBank/DDBJ databases">
        <title>Single cell metagenomics reveals metabolic interactions within the superorganism composed of flagellate Streblomastix strix and complex community of Bacteroidetes bacteria on its surface.</title>
        <authorList>
            <person name="Treitli S.C."/>
            <person name="Kolisko M."/>
            <person name="Husnik F."/>
            <person name="Keeling P."/>
            <person name="Hampl V."/>
        </authorList>
    </citation>
    <scope>NUCLEOTIDE SEQUENCE</scope>
    <source>
        <strain evidence="2">STM</strain>
    </source>
</reference>
<accession>A0A5J4RE92</accession>
<dbReference type="GO" id="GO:0102211">
    <property type="term" value="F:unsaturated rhamnogalacturonyl hydrolase activity"/>
    <property type="evidence" value="ECO:0007669"/>
    <property type="project" value="UniProtKB-EC"/>
</dbReference>
<organism evidence="2">
    <name type="scientific">termite gut metagenome</name>
    <dbReference type="NCBI Taxonomy" id="433724"/>
    <lineage>
        <taxon>unclassified sequences</taxon>
        <taxon>metagenomes</taxon>
        <taxon>organismal metagenomes</taxon>
    </lineage>
</organism>
<proteinExistence type="predicted"/>
<dbReference type="EMBL" id="SNRY01001414">
    <property type="protein sequence ID" value="KAA6331113.1"/>
    <property type="molecule type" value="Genomic_DNA"/>
</dbReference>
<dbReference type="SUPFAM" id="SSF48208">
    <property type="entry name" value="Six-hairpin glycosidases"/>
    <property type="match status" value="1"/>
</dbReference>
<dbReference type="PANTHER" id="PTHR33886">
    <property type="entry name" value="UNSATURATED RHAMNOGALACTURONAN HYDROLASE (EUROFUNG)"/>
    <property type="match status" value="1"/>
</dbReference>
<gene>
    <name evidence="2" type="ORF">EZS27_020253</name>
</gene>